<dbReference type="AlphaFoldDB" id="A0A1T4MTS2"/>
<evidence type="ECO:0000313" key="2">
    <source>
        <dbReference type="Proteomes" id="UP000191153"/>
    </source>
</evidence>
<accession>A0A1T4MTS2</accession>
<dbReference type="GO" id="GO:0008658">
    <property type="term" value="F:penicillin binding"/>
    <property type="evidence" value="ECO:0007669"/>
    <property type="project" value="InterPro"/>
</dbReference>
<gene>
    <name evidence="1" type="ORF">SAMN02745174_01321</name>
</gene>
<dbReference type="RefSeq" id="WP_078693818.1">
    <property type="nucleotide sequence ID" value="NZ_FUWX01000009.1"/>
</dbReference>
<reference evidence="1 2" key="1">
    <citation type="submission" date="2017-02" db="EMBL/GenBank/DDBJ databases">
        <authorList>
            <person name="Peterson S.W."/>
        </authorList>
    </citation>
    <scope>NUCLEOTIDE SEQUENCE [LARGE SCALE GENOMIC DNA]</scope>
    <source>
        <strain evidence="1 2">ATCC 700028</strain>
    </source>
</reference>
<proteinExistence type="predicted"/>
<dbReference type="STRING" id="180163.SAMN02745174_01321"/>
<keyword evidence="2" id="KW-1185">Reference proteome</keyword>
<dbReference type="Proteomes" id="UP000191153">
    <property type="component" value="Unassembled WGS sequence"/>
</dbReference>
<sequence length="98" mass="11460">MKIKFKTHILDHEIQIANNILAKIVGIAPEGLQRKIIKNKLGQIEMAYLKIRKSKYKKYTLNDIDVTGVAFDNEFNRIYFLCKSLENKTEPFACIDWI</sequence>
<evidence type="ECO:0000313" key="1">
    <source>
        <dbReference type="EMBL" id="SJZ70373.1"/>
    </source>
</evidence>
<dbReference type="EMBL" id="FUWX01000009">
    <property type="protein sequence ID" value="SJZ70373.1"/>
    <property type="molecule type" value="Genomic_DNA"/>
</dbReference>
<protein>
    <submittedName>
        <fullName evidence="1">Uncharacterized protein</fullName>
    </submittedName>
</protein>
<name>A0A1T4MTS2_9FUSO</name>
<dbReference type="SUPFAM" id="SSF56519">
    <property type="entry name" value="Penicillin binding protein dimerisation domain"/>
    <property type="match status" value="1"/>
</dbReference>
<dbReference type="InterPro" id="IPR036138">
    <property type="entry name" value="PBP_dimer_sf"/>
</dbReference>
<organism evidence="1 2">
    <name type="scientific">Cetobacterium ceti</name>
    <dbReference type="NCBI Taxonomy" id="180163"/>
    <lineage>
        <taxon>Bacteria</taxon>
        <taxon>Fusobacteriati</taxon>
        <taxon>Fusobacteriota</taxon>
        <taxon>Fusobacteriia</taxon>
        <taxon>Fusobacteriales</taxon>
        <taxon>Fusobacteriaceae</taxon>
        <taxon>Cetobacterium</taxon>
    </lineage>
</organism>